<proteinExistence type="inferred from homology"/>
<keyword evidence="3" id="KW-0813">Transport</keyword>
<dbReference type="GO" id="GO:0005643">
    <property type="term" value="C:nuclear pore"/>
    <property type="evidence" value="ECO:0007669"/>
    <property type="project" value="UniProtKB-SubCell"/>
</dbReference>
<keyword evidence="5" id="KW-0653">Protein transport</keyword>
<evidence type="ECO:0000313" key="11">
    <source>
        <dbReference type="EMBL" id="KAL3842045.1"/>
    </source>
</evidence>
<feature type="compositionally biased region" description="Polar residues" evidence="9">
    <location>
        <begin position="80"/>
        <end position="108"/>
    </location>
</feature>
<evidence type="ECO:0000256" key="1">
    <source>
        <dbReference type="ARBA" id="ARBA00004567"/>
    </source>
</evidence>
<feature type="compositionally biased region" description="Polar residues" evidence="9">
    <location>
        <begin position="51"/>
        <end position="70"/>
    </location>
</feature>
<name>A0ABD3TYC5_SINWO</name>
<dbReference type="InterPro" id="IPR007758">
    <property type="entry name" value="Nucleoporin_NSP1_C"/>
</dbReference>
<keyword evidence="7" id="KW-0906">Nuclear pore complex</keyword>
<comment type="caution">
    <text evidence="11">The sequence shown here is derived from an EMBL/GenBank/DDBJ whole genome shotgun (WGS) entry which is preliminary data.</text>
</comment>
<feature type="domain" description="Nucleoporin NSP1-like C-terminal" evidence="10">
    <location>
        <begin position="319"/>
        <end position="426"/>
    </location>
</feature>
<dbReference type="EMBL" id="JBJQND010000017">
    <property type="protein sequence ID" value="KAL3842045.1"/>
    <property type="molecule type" value="Genomic_DNA"/>
</dbReference>
<dbReference type="Pfam" id="PF05064">
    <property type="entry name" value="Nsp1_C"/>
    <property type="match status" value="1"/>
</dbReference>
<comment type="subcellular location">
    <subcellularLocation>
        <location evidence="1">Nucleus</location>
        <location evidence="1">Nuclear pore complex</location>
    </subcellularLocation>
</comment>
<evidence type="ECO:0000256" key="9">
    <source>
        <dbReference type="SAM" id="MobiDB-lite"/>
    </source>
</evidence>
<keyword evidence="4" id="KW-0509">mRNA transport</keyword>
<gene>
    <name evidence="11" type="ORF">ACJMK2_020110</name>
</gene>
<feature type="region of interest" description="Disordered" evidence="9">
    <location>
        <begin position="51"/>
        <end position="108"/>
    </location>
</feature>
<evidence type="ECO:0000256" key="7">
    <source>
        <dbReference type="ARBA" id="ARBA00023132"/>
    </source>
</evidence>
<evidence type="ECO:0000256" key="6">
    <source>
        <dbReference type="ARBA" id="ARBA00023010"/>
    </source>
</evidence>
<evidence type="ECO:0000256" key="2">
    <source>
        <dbReference type="ARBA" id="ARBA00005911"/>
    </source>
</evidence>
<dbReference type="AlphaFoldDB" id="A0ABD3TYC5"/>
<keyword evidence="8" id="KW-0539">Nucleus</keyword>
<dbReference type="Proteomes" id="UP001634394">
    <property type="component" value="Unassembled WGS sequence"/>
</dbReference>
<keyword evidence="6" id="KW-0811">Translocation</keyword>
<dbReference type="InterPro" id="IPR026010">
    <property type="entry name" value="NSP1/NUP62"/>
</dbReference>
<reference evidence="11 12" key="1">
    <citation type="submission" date="2024-11" db="EMBL/GenBank/DDBJ databases">
        <title>Chromosome-level genome assembly of the freshwater bivalve Anodonta woodiana.</title>
        <authorList>
            <person name="Chen X."/>
        </authorList>
    </citation>
    <scope>NUCLEOTIDE SEQUENCE [LARGE SCALE GENOMIC DNA]</scope>
    <source>
        <strain evidence="11">MN2024</strain>
        <tissue evidence="11">Gills</tissue>
    </source>
</reference>
<feature type="region of interest" description="Disordered" evidence="9">
    <location>
        <begin position="1"/>
        <end position="26"/>
    </location>
</feature>
<evidence type="ECO:0000256" key="8">
    <source>
        <dbReference type="ARBA" id="ARBA00023242"/>
    </source>
</evidence>
<evidence type="ECO:0000256" key="4">
    <source>
        <dbReference type="ARBA" id="ARBA00022816"/>
    </source>
</evidence>
<feature type="compositionally biased region" description="Polar residues" evidence="9">
    <location>
        <begin position="10"/>
        <end position="21"/>
    </location>
</feature>
<keyword evidence="12" id="KW-1185">Reference proteome</keyword>
<protein>
    <recommendedName>
        <fullName evidence="10">Nucleoporin NSP1-like C-terminal domain-containing protein</fullName>
    </recommendedName>
</protein>
<organism evidence="11 12">
    <name type="scientific">Sinanodonta woodiana</name>
    <name type="common">Chinese pond mussel</name>
    <name type="synonym">Anodonta woodiana</name>
    <dbReference type="NCBI Taxonomy" id="1069815"/>
    <lineage>
        <taxon>Eukaryota</taxon>
        <taxon>Metazoa</taxon>
        <taxon>Spiralia</taxon>
        <taxon>Lophotrochozoa</taxon>
        <taxon>Mollusca</taxon>
        <taxon>Bivalvia</taxon>
        <taxon>Autobranchia</taxon>
        <taxon>Heteroconchia</taxon>
        <taxon>Palaeoheterodonta</taxon>
        <taxon>Unionida</taxon>
        <taxon>Unionoidea</taxon>
        <taxon>Unionidae</taxon>
        <taxon>Unioninae</taxon>
        <taxon>Sinanodonta</taxon>
    </lineage>
</organism>
<dbReference type="GO" id="GO:0051028">
    <property type="term" value="P:mRNA transport"/>
    <property type="evidence" value="ECO:0007669"/>
    <property type="project" value="UniProtKB-KW"/>
</dbReference>
<dbReference type="PANTHER" id="PTHR12084:SF0">
    <property type="entry name" value="NUCLEAR PORE GLYCOPROTEIN P62"/>
    <property type="match status" value="1"/>
</dbReference>
<dbReference type="GO" id="GO:0015031">
    <property type="term" value="P:protein transport"/>
    <property type="evidence" value="ECO:0007669"/>
    <property type="project" value="UniProtKB-KW"/>
</dbReference>
<evidence type="ECO:0000313" key="12">
    <source>
        <dbReference type="Proteomes" id="UP001634394"/>
    </source>
</evidence>
<dbReference type="Gene3D" id="1.20.5.170">
    <property type="match status" value="1"/>
</dbReference>
<comment type="similarity">
    <text evidence="2">Belongs to the nucleoporin NSP1/NUP62 family.</text>
</comment>
<evidence type="ECO:0000256" key="3">
    <source>
        <dbReference type="ARBA" id="ARBA00022448"/>
    </source>
</evidence>
<dbReference type="PANTHER" id="PTHR12084">
    <property type="entry name" value="NUCLEAR PORE GLYCOPROTEIN P62-RELATED"/>
    <property type="match status" value="1"/>
</dbReference>
<accession>A0ABD3TYC5</accession>
<sequence length="522" mass="53856">MFGNNGGSGPNKTTTGSGFNFTAQPATSGAGTGTGFNFGALGSTGTTGFNFQSSPAASQTQKLGQTSTSGTGAGFAFGNPGSTVGTGSNLPPYSTSSASKDAAPVSSTSTGFVLGTGSQPSTVGSGFTLGTASTGLGFSQGGTTSTSAGFGFGSAPITSTSGSGGGFQPGGSAIMSNPNLSSLLGKQPVTTITASTGSTTGTSGLFASPVPGSGGFKLGGSMAASTPISTASQVQVSTTAPTGFNFGATTTTASSSTAPGFSFASTTSTAPMLGQTTALTSATSGFGMGSTSLVGSLSKLLPSTTSAATTSTAISTSGAPSGSPTKQINYRQLEEQINKWMLDLEEQERVFLQQATQVNAWDRLLVDNGEKILSLNQDMERVKIDQQKLDHELDFIHSQQRELEDLLVPLEKSVEQLPSSSFLPHADLERENTYQLAENIDAQLKRMLQDLKEIIDHLNTSNSGQDNQDPIQQITKILNAHMDSLQWIDSNSALLSRRVEEISKQMETQRKDQERSFRLVYE</sequence>
<evidence type="ECO:0000259" key="10">
    <source>
        <dbReference type="Pfam" id="PF05064"/>
    </source>
</evidence>
<dbReference type="FunFam" id="1.20.5.170:FF:000040">
    <property type="entry name" value="Nuclear pore glycoprotein p62"/>
    <property type="match status" value="1"/>
</dbReference>
<evidence type="ECO:0000256" key="5">
    <source>
        <dbReference type="ARBA" id="ARBA00022927"/>
    </source>
</evidence>